<feature type="non-terminal residue" evidence="1">
    <location>
        <position position="81"/>
    </location>
</feature>
<gene>
    <name evidence="1" type="ORF">VP01_12323g1</name>
</gene>
<dbReference type="VEuPathDB" id="FungiDB:VP01_12323g1"/>
<dbReference type="OrthoDB" id="1728030at2759"/>
<proteinExistence type="predicted"/>
<dbReference type="EMBL" id="LAVV01002581">
    <property type="protein sequence ID" value="KNZ62708.1"/>
    <property type="molecule type" value="Genomic_DNA"/>
</dbReference>
<organism evidence="1 2">
    <name type="scientific">Puccinia sorghi</name>
    <dbReference type="NCBI Taxonomy" id="27349"/>
    <lineage>
        <taxon>Eukaryota</taxon>
        <taxon>Fungi</taxon>
        <taxon>Dikarya</taxon>
        <taxon>Basidiomycota</taxon>
        <taxon>Pucciniomycotina</taxon>
        <taxon>Pucciniomycetes</taxon>
        <taxon>Pucciniales</taxon>
        <taxon>Pucciniaceae</taxon>
        <taxon>Puccinia</taxon>
    </lineage>
</organism>
<reference evidence="1 2" key="1">
    <citation type="submission" date="2015-08" db="EMBL/GenBank/DDBJ databases">
        <title>Next Generation Sequencing and Analysis of the Genome of Puccinia sorghi L Schw, the Causal Agent of Maize Common Rust.</title>
        <authorList>
            <person name="Rochi L."/>
            <person name="Burguener G."/>
            <person name="Darino M."/>
            <person name="Turjanski A."/>
            <person name="Kreff E."/>
            <person name="Dieguez M.J."/>
            <person name="Sacco F."/>
        </authorList>
    </citation>
    <scope>NUCLEOTIDE SEQUENCE [LARGE SCALE GENOMIC DNA]</scope>
    <source>
        <strain evidence="1 2">RO10H11247</strain>
    </source>
</reference>
<accession>A0A0L6VPR0</accession>
<sequence length="81" mass="8485">QSTTSITTTTQLVEVDDGQESEVLLLLTEAASKPIVLDSGATHHLVNNPDTFHPTSESNIKISTGGYSNFLNATAVGNATL</sequence>
<comment type="caution">
    <text evidence="1">The sequence shown here is derived from an EMBL/GenBank/DDBJ whole genome shotgun (WGS) entry which is preliminary data.</text>
</comment>
<name>A0A0L6VPR0_9BASI</name>
<dbReference type="Proteomes" id="UP000037035">
    <property type="component" value="Unassembled WGS sequence"/>
</dbReference>
<feature type="non-terminal residue" evidence="1">
    <location>
        <position position="1"/>
    </location>
</feature>
<protein>
    <submittedName>
        <fullName evidence="1">Uncharacterized protein</fullName>
    </submittedName>
</protein>
<evidence type="ECO:0000313" key="1">
    <source>
        <dbReference type="EMBL" id="KNZ62708.1"/>
    </source>
</evidence>
<keyword evidence="2" id="KW-1185">Reference proteome</keyword>
<evidence type="ECO:0000313" key="2">
    <source>
        <dbReference type="Proteomes" id="UP000037035"/>
    </source>
</evidence>
<dbReference type="AlphaFoldDB" id="A0A0L6VPR0"/>